<dbReference type="EMBL" id="CP002831">
    <property type="protein sequence ID" value="AFC23218.1"/>
    <property type="molecule type" value="Genomic_DNA"/>
</dbReference>
<accession>H6L9P0</accession>
<dbReference type="KEGG" id="sgn:SGRA_0479"/>
<feature type="region of interest" description="Disordered" evidence="1">
    <location>
        <begin position="1"/>
        <end position="36"/>
    </location>
</feature>
<protein>
    <submittedName>
        <fullName evidence="2">Uncharacterized protein</fullName>
    </submittedName>
</protein>
<evidence type="ECO:0000313" key="3">
    <source>
        <dbReference type="Proteomes" id="UP000007519"/>
    </source>
</evidence>
<organism evidence="2 3">
    <name type="scientific">Saprospira grandis (strain Lewin)</name>
    <dbReference type="NCBI Taxonomy" id="984262"/>
    <lineage>
        <taxon>Bacteria</taxon>
        <taxon>Pseudomonadati</taxon>
        <taxon>Bacteroidota</taxon>
        <taxon>Saprospiria</taxon>
        <taxon>Saprospirales</taxon>
        <taxon>Saprospiraceae</taxon>
        <taxon>Saprospira</taxon>
    </lineage>
</organism>
<proteinExistence type="predicted"/>
<evidence type="ECO:0000313" key="2">
    <source>
        <dbReference type="EMBL" id="AFC23218.1"/>
    </source>
</evidence>
<sequence length="36" mass="3759">MAEGQTERAQPAQGRASSEPRNVAPALGGRPQIKKA</sequence>
<reference evidence="2 3" key="1">
    <citation type="journal article" date="2012" name="Stand. Genomic Sci.">
        <title>Complete genome sequencing and analysis of Saprospira grandis str. Lewin, a predatory marine bacterium.</title>
        <authorList>
            <person name="Saw J.H."/>
            <person name="Yuryev A."/>
            <person name="Kanbe M."/>
            <person name="Hou S."/>
            <person name="Young A.G."/>
            <person name="Aizawa S."/>
            <person name="Alam M."/>
        </authorList>
    </citation>
    <scope>NUCLEOTIDE SEQUENCE [LARGE SCALE GENOMIC DNA]</scope>
    <source>
        <strain evidence="2 3">Lewin</strain>
    </source>
</reference>
<dbReference type="Proteomes" id="UP000007519">
    <property type="component" value="Chromosome"/>
</dbReference>
<gene>
    <name evidence="2" type="ordered locus">SGRA_0479</name>
</gene>
<dbReference type="AlphaFoldDB" id="H6L9P0"/>
<keyword evidence="3" id="KW-1185">Reference proteome</keyword>
<evidence type="ECO:0000256" key="1">
    <source>
        <dbReference type="SAM" id="MobiDB-lite"/>
    </source>
</evidence>
<name>H6L9P0_SAPGL</name>
<dbReference type="HOGENOM" id="CLU_218800_0_0_10"/>